<reference evidence="1 2" key="1">
    <citation type="submission" date="2020-08" db="EMBL/GenBank/DDBJ databases">
        <title>Sequencing the genomes of 1000 actinobacteria strains.</title>
        <authorList>
            <person name="Klenk H.-P."/>
        </authorList>
    </citation>
    <scope>NUCLEOTIDE SEQUENCE [LARGE SCALE GENOMIC DNA]</scope>
    <source>
        <strain evidence="1 2">DSM 102122</strain>
    </source>
</reference>
<dbReference type="Gene3D" id="3.90.1150.30">
    <property type="match status" value="1"/>
</dbReference>
<dbReference type="EMBL" id="JACHMM010000001">
    <property type="protein sequence ID" value="MBB5790314.1"/>
    <property type="molecule type" value="Genomic_DNA"/>
</dbReference>
<sequence length="132" mass="14771">MDGQELQKVANASALELPDVTFEHRVGPNWEVYKVHGKVFMLMTDMPGHPVVILKADPNEAVSLREQYAEITAGYHMDKKHWITAEGGTSLDEDLVRQLVTDSYRLVVARLPRSLKPVIPAHGPSPETRNTD</sequence>
<evidence type="ECO:0000313" key="1">
    <source>
        <dbReference type="EMBL" id="MBB5790314.1"/>
    </source>
</evidence>
<dbReference type="Pfam" id="PF04237">
    <property type="entry name" value="YjbR"/>
    <property type="match status" value="1"/>
</dbReference>
<dbReference type="Proteomes" id="UP000542813">
    <property type="component" value="Unassembled WGS sequence"/>
</dbReference>
<evidence type="ECO:0000313" key="2">
    <source>
        <dbReference type="Proteomes" id="UP000542813"/>
    </source>
</evidence>
<proteinExistence type="predicted"/>
<dbReference type="AlphaFoldDB" id="A0A7W9GV21"/>
<dbReference type="GO" id="GO:0003677">
    <property type="term" value="F:DNA binding"/>
    <property type="evidence" value="ECO:0007669"/>
    <property type="project" value="UniProtKB-KW"/>
</dbReference>
<keyword evidence="1" id="KW-0238">DNA-binding</keyword>
<dbReference type="InterPro" id="IPR007351">
    <property type="entry name" value="YjbR"/>
</dbReference>
<keyword evidence="2" id="KW-1185">Reference proteome</keyword>
<organism evidence="1 2">
    <name type="scientific">Jiangella mangrovi</name>
    <dbReference type="NCBI Taxonomy" id="1524084"/>
    <lineage>
        <taxon>Bacteria</taxon>
        <taxon>Bacillati</taxon>
        <taxon>Actinomycetota</taxon>
        <taxon>Actinomycetes</taxon>
        <taxon>Jiangellales</taxon>
        <taxon>Jiangellaceae</taxon>
        <taxon>Jiangella</taxon>
    </lineage>
</organism>
<dbReference type="RefSeq" id="WP_184826286.1">
    <property type="nucleotide sequence ID" value="NZ_JACHMM010000001.1"/>
</dbReference>
<name>A0A7W9GV21_9ACTN</name>
<gene>
    <name evidence="1" type="ORF">HD601_004889</name>
</gene>
<dbReference type="SUPFAM" id="SSF142906">
    <property type="entry name" value="YjbR-like"/>
    <property type="match status" value="1"/>
</dbReference>
<dbReference type="InterPro" id="IPR058532">
    <property type="entry name" value="YjbR/MT2646/Rv2570-like"/>
</dbReference>
<dbReference type="PANTHER" id="PTHR35145">
    <property type="entry name" value="CYTOPLASMIC PROTEIN-RELATED"/>
    <property type="match status" value="1"/>
</dbReference>
<accession>A0A7W9GV21</accession>
<comment type="caution">
    <text evidence="1">The sequence shown here is derived from an EMBL/GenBank/DDBJ whole genome shotgun (WGS) entry which is preliminary data.</text>
</comment>
<dbReference type="PANTHER" id="PTHR35145:SF1">
    <property type="entry name" value="CYTOPLASMIC PROTEIN"/>
    <property type="match status" value="1"/>
</dbReference>
<protein>
    <submittedName>
        <fullName evidence="1">Putative DNA-binding protein (MmcQ/YjbR family)</fullName>
    </submittedName>
</protein>
<dbReference type="InterPro" id="IPR038056">
    <property type="entry name" value="YjbR-like_sf"/>
</dbReference>